<gene>
    <name evidence="3" type="ORF">HK097_005226</name>
</gene>
<evidence type="ECO:0000256" key="1">
    <source>
        <dbReference type="SAM" id="MobiDB-lite"/>
    </source>
</evidence>
<keyword evidence="4" id="KW-1185">Reference proteome</keyword>
<evidence type="ECO:0000313" key="3">
    <source>
        <dbReference type="EMBL" id="KAJ3032475.1"/>
    </source>
</evidence>
<reference evidence="3" key="1">
    <citation type="submission" date="2020-05" db="EMBL/GenBank/DDBJ databases">
        <title>Phylogenomic resolution of chytrid fungi.</title>
        <authorList>
            <person name="Stajich J.E."/>
            <person name="Amses K."/>
            <person name="Simmons R."/>
            <person name="Seto K."/>
            <person name="Myers J."/>
            <person name="Bonds A."/>
            <person name="Quandt C.A."/>
            <person name="Barry K."/>
            <person name="Liu P."/>
            <person name="Grigoriev I."/>
            <person name="Longcore J.E."/>
            <person name="James T.Y."/>
        </authorList>
    </citation>
    <scope>NUCLEOTIDE SEQUENCE</scope>
    <source>
        <strain evidence="3">JEL0318</strain>
    </source>
</reference>
<evidence type="ECO:0000313" key="4">
    <source>
        <dbReference type="Proteomes" id="UP001212841"/>
    </source>
</evidence>
<feature type="compositionally biased region" description="Polar residues" evidence="1">
    <location>
        <begin position="122"/>
        <end position="133"/>
    </location>
</feature>
<feature type="compositionally biased region" description="Polar residues" evidence="1">
    <location>
        <begin position="63"/>
        <end position="75"/>
    </location>
</feature>
<organism evidence="3 4">
    <name type="scientific">Rhizophlyctis rosea</name>
    <dbReference type="NCBI Taxonomy" id="64517"/>
    <lineage>
        <taxon>Eukaryota</taxon>
        <taxon>Fungi</taxon>
        <taxon>Fungi incertae sedis</taxon>
        <taxon>Chytridiomycota</taxon>
        <taxon>Chytridiomycota incertae sedis</taxon>
        <taxon>Chytridiomycetes</taxon>
        <taxon>Rhizophlyctidales</taxon>
        <taxon>Rhizophlyctidaceae</taxon>
        <taxon>Rhizophlyctis</taxon>
    </lineage>
</organism>
<sequence length="173" mass="16705">TMPTTNYTLLLLALLLLSVPNPLLKTPILANAAPQSDFPATTTKDLSSPTTTTPDTLGASSTALGSPQSESTTAFASLPLPTFSAGPTGSGLPTLPTLSGAPAPAAGTPPPFVGPSAGNPISRPTASGISPSGATALPKPTTNTQASGAESGRVASFGAGLLVALGAGVVGFV</sequence>
<feature type="compositionally biased region" description="Low complexity" evidence="1">
    <location>
        <begin position="40"/>
        <end position="62"/>
    </location>
</feature>
<name>A0AAD5S219_9FUNG</name>
<feature type="chain" id="PRO_5042041228" evidence="2">
    <location>
        <begin position="26"/>
        <end position="173"/>
    </location>
</feature>
<feature type="region of interest" description="Disordered" evidence="1">
    <location>
        <begin position="34"/>
        <end position="149"/>
    </location>
</feature>
<dbReference type="EMBL" id="JADGJD010002456">
    <property type="protein sequence ID" value="KAJ3032475.1"/>
    <property type="molecule type" value="Genomic_DNA"/>
</dbReference>
<proteinExistence type="predicted"/>
<feature type="compositionally biased region" description="Low complexity" evidence="1">
    <location>
        <begin position="91"/>
        <end position="106"/>
    </location>
</feature>
<dbReference type="AlphaFoldDB" id="A0AAD5S219"/>
<accession>A0AAD5S219</accession>
<keyword evidence="2" id="KW-0732">Signal</keyword>
<feature type="signal peptide" evidence="2">
    <location>
        <begin position="1"/>
        <end position="25"/>
    </location>
</feature>
<evidence type="ECO:0000256" key="2">
    <source>
        <dbReference type="SAM" id="SignalP"/>
    </source>
</evidence>
<protein>
    <submittedName>
        <fullName evidence="3">Uncharacterized protein</fullName>
    </submittedName>
</protein>
<comment type="caution">
    <text evidence="3">The sequence shown here is derived from an EMBL/GenBank/DDBJ whole genome shotgun (WGS) entry which is preliminary data.</text>
</comment>
<dbReference type="Proteomes" id="UP001212841">
    <property type="component" value="Unassembled WGS sequence"/>
</dbReference>
<feature type="non-terminal residue" evidence="3">
    <location>
        <position position="1"/>
    </location>
</feature>